<dbReference type="GO" id="GO:0004413">
    <property type="term" value="F:homoserine kinase activity"/>
    <property type="evidence" value="ECO:0007669"/>
    <property type="project" value="TreeGrafter"/>
</dbReference>
<proteinExistence type="inferred from homology"/>
<evidence type="ECO:0000259" key="2">
    <source>
        <dbReference type="Pfam" id="PF01636"/>
    </source>
</evidence>
<reference evidence="3" key="1">
    <citation type="submission" date="2021-04" db="EMBL/GenBank/DDBJ databases">
        <authorList>
            <person name="Vanwijnsberghe S."/>
        </authorList>
    </citation>
    <scope>NUCLEOTIDE SEQUENCE</scope>
    <source>
        <strain evidence="3">LMG 31841</strain>
    </source>
</reference>
<dbReference type="Gene3D" id="3.30.200.20">
    <property type="entry name" value="Phosphorylase Kinase, domain 1"/>
    <property type="match status" value="1"/>
</dbReference>
<dbReference type="GO" id="GO:0009088">
    <property type="term" value="P:threonine biosynthetic process"/>
    <property type="evidence" value="ECO:0007669"/>
    <property type="project" value="TreeGrafter"/>
</dbReference>
<dbReference type="InterPro" id="IPR050249">
    <property type="entry name" value="Pseudomonas-type_ThrB"/>
</dbReference>
<dbReference type="RefSeq" id="WP_228880339.1">
    <property type="nucleotide sequence ID" value="NZ_CAJQYZ010000008.1"/>
</dbReference>
<dbReference type="Gene3D" id="3.90.1200.10">
    <property type="match status" value="1"/>
</dbReference>
<organism evidence="3 4">
    <name type="scientific">Paraburkholderia saeva</name>
    <dbReference type="NCBI Taxonomy" id="2777537"/>
    <lineage>
        <taxon>Bacteria</taxon>
        <taxon>Pseudomonadati</taxon>
        <taxon>Pseudomonadota</taxon>
        <taxon>Betaproteobacteria</taxon>
        <taxon>Burkholderiales</taxon>
        <taxon>Burkholderiaceae</taxon>
        <taxon>Paraburkholderia</taxon>
    </lineage>
</organism>
<keyword evidence="3" id="KW-0418">Kinase</keyword>
<keyword evidence="3" id="KW-0808">Transferase</keyword>
<protein>
    <submittedName>
        <fullName evidence="3">Stress response kinase A</fullName>
        <ecNumber evidence="3">2.7.11.1</ecNumber>
    </submittedName>
</protein>
<dbReference type="InterPro" id="IPR011009">
    <property type="entry name" value="Kinase-like_dom_sf"/>
</dbReference>
<evidence type="ECO:0000313" key="3">
    <source>
        <dbReference type="EMBL" id="CAG4910167.1"/>
    </source>
</evidence>
<dbReference type="SUPFAM" id="SSF56112">
    <property type="entry name" value="Protein kinase-like (PK-like)"/>
    <property type="match status" value="1"/>
</dbReference>
<comment type="similarity">
    <text evidence="1">Belongs to the pseudomonas-type ThrB family.</text>
</comment>
<dbReference type="Proteomes" id="UP000789704">
    <property type="component" value="Unassembled WGS sequence"/>
</dbReference>
<dbReference type="Pfam" id="PF01636">
    <property type="entry name" value="APH"/>
    <property type="match status" value="1"/>
</dbReference>
<dbReference type="InterPro" id="IPR002575">
    <property type="entry name" value="Aminoglycoside_PTrfase"/>
</dbReference>
<name>A0A9N8RZ74_9BURK</name>
<dbReference type="AlphaFoldDB" id="A0A9N8RZ74"/>
<keyword evidence="4" id="KW-1185">Reference proteome</keyword>
<dbReference type="PANTHER" id="PTHR21064:SF6">
    <property type="entry name" value="AMINOGLYCOSIDE PHOSPHOTRANSFERASE DOMAIN-CONTAINING PROTEIN"/>
    <property type="match status" value="1"/>
</dbReference>
<evidence type="ECO:0000313" key="4">
    <source>
        <dbReference type="Proteomes" id="UP000789704"/>
    </source>
</evidence>
<dbReference type="EC" id="2.7.11.1" evidence="3"/>
<dbReference type="EMBL" id="CAJQZC010000007">
    <property type="protein sequence ID" value="CAG4910167.1"/>
    <property type="molecule type" value="Genomic_DNA"/>
</dbReference>
<feature type="domain" description="Aminoglycoside phosphotransferase" evidence="2">
    <location>
        <begin position="39"/>
        <end position="285"/>
    </location>
</feature>
<evidence type="ECO:0000256" key="1">
    <source>
        <dbReference type="ARBA" id="ARBA00038240"/>
    </source>
</evidence>
<dbReference type="GO" id="GO:0004674">
    <property type="term" value="F:protein serine/threonine kinase activity"/>
    <property type="evidence" value="ECO:0007669"/>
    <property type="project" value="UniProtKB-EC"/>
</dbReference>
<comment type="caution">
    <text evidence="3">The sequence shown here is derived from an EMBL/GenBank/DDBJ whole genome shotgun (WGS) entry which is preliminary data.</text>
</comment>
<gene>
    <name evidence="3" type="primary">srkA_2</name>
    <name evidence="3" type="ORF">LMG31841_03943</name>
</gene>
<accession>A0A9N8RZ74</accession>
<sequence length="345" mass="38286">MTTTQSAAAEDVGALHDLATLALEQWRLDPIAIEPLKIRENAVFRVDLRDGGRVVLRIHRAGYHGDDALHAEFHWMDALAASGIEVPRVVNSKQGRPFESVSSVGVPEGRQIDVLEWVDGQQLGALESGLTGASEDIASRYRTLGGIAARMHNHTSQWSAPAGFVRHSWCEEGLAGAQPLWGRFWELEQLSAAQRAMFERARDAVWQDLSAFGKTREQFGLIHADLVPENVLVDGERLRVIDFDDAGFGWHLFDIATSLYFIRNDPGFDVALDAFVEGYRACRPLADADLRRLPLFMAARSTTYLGWVHNRKETETAKELTPLLIDYACSAVDEYLTGRAAMALA</sequence>
<dbReference type="PANTHER" id="PTHR21064">
    <property type="entry name" value="AMINOGLYCOSIDE PHOSPHOTRANSFERASE DOMAIN-CONTAINING PROTEIN-RELATED"/>
    <property type="match status" value="1"/>
</dbReference>